<dbReference type="RefSeq" id="XP_067916372.1">
    <property type="nucleotide sequence ID" value="XM_068071652.1"/>
</dbReference>
<name>A0A2C6KE74_9APIC</name>
<feature type="domain" description="FUZ/MON1/HPS1 first Longin" evidence="1">
    <location>
        <begin position="1"/>
        <end position="59"/>
    </location>
</feature>
<dbReference type="PANTHER" id="PTHR13027:SF7">
    <property type="entry name" value="VACUOLAR FUSION PROTEIN MON1 HOMOLOG"/>
    <property type="match status" value="1"/>
</dbReference>
<dbReference type="GeneID" id="94434863"/>
<evidence type="ECO:0000259" key="1">
    <source>
        <dbReference type="Pfam" id="PF19036"/>
    </source>
</evidence>
<comment type="caution">
    <text evidence="2">The sequence shown here is derived from an EMBL/GenBank/DDBJ whole genome shotgun (WGS) entry which is preliminary data.</text>
</comment>
<sequence length="59" mass="6942">DHRFVFLRRGPLYFVSIDSLSPNVDHIRTALMLVHRQLLCILTKGIETTLYSRPNFDVR</sequence>
<dbReference type="AlphaFoldDB" id="A0A2C6KE74"/>
<gene>
    <name evidence="2" type="ORF">CSUI_011554</name>
</gene>
<dbReference type="Proteomes" id="UP000221165">
    <property type="component" value="Unassembled WGS sequence"/>
</dbReference>
<feature type="non-terminal residue" evidence="2">
    <location>
        <position position="1"/>
    </location>
</feature>
<proteinExistence type="predicted"/>
<dbReference type="InterPro" id="IPR043972">
    <property type="entry name" value="FUZ/MON1/HPS1_longin_1"/>
</dbReference>
<dbReference type="VEuPathDB" id="ToxoDB:CSUI_011554"/>
<protein>
    <submittedName>
        <fullName evidence="2">Trafficking protein mon1 subfamily protein</fullName>
    </submittedName>
</protein>
<dbReference type="InterPro" id="IPR004353">
    <property type="entry name" value="Mon1"/>
</dbReference>
<reference evidence="2 3" key="1">
    <citation type="journal article" date="2017" name="Int. J. Parasitol.">
        <title>The genome of the protozoan parasite Cystoisospora suis and a reverse vaccinology approach to identify vaccine candidates.</title>
        <authorList>
            <person name="Palmieri N."/>
            <person name="Shrestha A."/>
            <person name="Ruttkowski B."/>
            <person name="Beck T."/>
            <person name="Vogl C."/>
            <person name="Tomley F."/>
            <person name="Blake D.P."/>
            <person name="Joachim A."/>
        </authorList>
    </citation>
    <scope>NUCLEOTIDE SEQUENCE [LARGE SCALE GENOMIC DNA]</scope>
    <source>
        <strain evidence="2 3">Wien I</strain>
    </source>
</reference>
<dbReference type="EMBL" id="MIGC01013511">
    <property type="protein sequence ID" value="PHJ14636.1"/>
    <property type="molecule type" value="Genomic_DNA"/>
</dbReference>
<dbReference type="GO" id="GO:0016192">
    <property type="term" value="P:vesicle-mediated transport"/>
    <property type="evidence" value="ECO:0007669"/>
    <property type="project" value="InterPro"/>
</dbReference>
<organism evidence="2 3">
    <name type="scientific">Cystoisospora suis</name>
    <dbReference type="NCBI Taxonomy" id="483139"/>
    <lineage>
        <taxon>Eukaryota</taxon>
        <taxon>Sar</taxon>
        <taxon>Alveolata</taxon>
        <taxon>Apicomplexa</taxon>
        <taxon>Conoidasida</taxon>
        <taxon>Coccidia</taxon>
        <taxon>Eucoccidiorida</taxon>
        <taxon>Eimeriorina</taxon>
        <taxon>Sarcocystidae</taxon>
        <taxon>Cystoisospora</taxon>
    </lineage>
</organism>
<accession>A0A2C6KE74</accession>
<dbReference type="PANTHER" id="PTHR13027">
    <property type="entry name" value="SAND PROTEIN-RELATED"/>
    <property type="match status" value="1"/>
</dbReference>
<dbReference type="Pfam" id="PF19036">
    <property type="entry name" value="Fuz_longin_1"/>
    <property type="match status" value="1"/>
</dbReference>
<evidence type="ECO:0000313" key="2">
    <source>
        <dbReference type="EMBL" id="PHJ14636.1"/>
    </source>
</evidence>
<feature type="non-terminal residue" evidence="2">
    <location>
        <position position="59"/>
    </location>
</feature>
<evidence type="ECO:0000313" key="3">
    <source>
        <dbReference type="Proteomes" id="UP000221165"/>
    </source>
</evidence>
<dbReference type="GO" id="GO:0006623">
    <property type="term" value="P:protein targeting to vacuole"/>
    <property type="evidence" value="ECO:0007669"/>
    <property type="project" value="InterPro"/>
</dbReference>
<keyword evidence="3" id="KW-1185">Reference proteome</keyword>
<dbReference type="OrthoDB" id="272411at2759"/>